<sequence length="910" mass="103576">MKPYISVETKFRKPTVFTYVDGNIRKPMSMDAAYKKHRTGLDLRVRSKGRQVFFGGPLDVKMPDYSGSVPGLIETPDYSGSVPGLIETPDYSGSVPGLIETPTPQPSVRPSTPAAIPMTKVTSQIQKNNAANKIQRAVRGRNLSKDGKELLNIVDKYLTKIQDSRNEKNLMQIVFPFPNGNAEDKRSMRCLYVLVCMTEDGHKYIQHQVLQKASKFGANAKKGMKKTEEVVKKRAGKAKAKKTRTGKAKAKYRGAKDKQTVTKKKILGIDFFEKNIRDVEMQMKSNTFFDDVFDDAADYKKTSGTASLVGWLNTFLTQPEPLIKRGADYTSGNPLYVDNSEVPVAVLNGSATTLVATEISYEALKIKCKCAWCGNYMKSHNENRIGQDNCTHTVELDHQIPKAHVGWLYICLAKLLPNLEVFDNPQTLKIFLDNMGGAQTSIREGFVYICTLCNQTKSDMMPYALTTERQITININCYKTFFSLLEKELLTFIDAKGIKSYFITKDIDKIKSDQRSCNFSWSTNASKCVRTWALQWFITNCGESPYKEWKLKCFKKGAYELLNSMKSSRVAALCQKHFVYDDGKFDTNKYSALWNTLNKKQEIYHIDRFQALLNKVVATTTPSQAVLSFIDPYYATLLQPRQQPEPNATKQSTSKWKPTQRDPPAKLTSGQYFTQKVVNNIWDGWIGQITTKPKFSKQNGGHTYSYLWMKPDNWPGIKKDYENITKKEPDERPGIRVERNLYEGSPIRRFISLNKEFPYVGISHERMKLLVLDNTITKISNEQMETLVKDPNIRNISQRKNTEDANITSNAPDSTKKKKKNVITFIQNVKLEFDGEGEIVFGDTAMSEFGRTTKSKRSMILTKELKKSGYVGTVRQIRKWYSERIPKNKKNSELLKRLLVETGALARKIN</sequence>
<organism evidence="2">
    <name type="scientific">viral metagenome</name>
    <dbReference type="NCBI Taxonomy" id="1070528"/>
    <lineage>
        <taxon>unclassified sequences</taxon>
        <taxon>metagenomes</taxon>
        <taxon>organismal metagenomes</taxon>
    </lineage>
</organism>
<dbReference type="AlphaFoldDB" id="A0A6C0KEL7"/>
<dbReference type="EMBL" id="MN740845">
    <property type="protein sequence ID" value="QHU14674.1"/>
    <property type="molecule type" value="Genomic_DNA"/>
</dbReference>
<feature type="compositionally biased region" description="Polar residues" evidence="1">
    <location>
        <begin position="640"/>
        <end position="657"/>
    </location>
</feature>
<evidence type="ECO:0000256" key="1">
    <source>
        <dbReference type="SAM" id="MobiDB-lite"/>
    </source>
</evidence>
<protein>
    <submittedName>
        <fullName evidence="2">Uncharacterized protein</fullName>
    </submittedName>
</protein>
<feature type="region of interest" description="Disordered" evidence="1">
    <location>
        <begin position="640"/>
        <end position="668"/>
    </location>
</feature>
<evidence type="ECO:0000313" key="2">
    <source>
        <dbReference type="EMBL" id="QHU14674.1"/>
    </source>
</evidence>
<accession>A0A6C0KEL7</accession>
<reference evidence="2" key="1">
    <citation type="journal article" date="2020" name="Nature">
        <title>Giant virus diversity and host interactions through global metagenomics.</title>
        <authorList>
            <person name="Schulz F."/>
            <person name="Roux S."/>
            <person name="Paez-Espino D."/>
            <person name="Jungbluth S."/>
            <person name="Walsh D.A."/>
            <person name="Denef V.J."/>
            <person name="McMahon K.D."/>
            <person name="Konstantinidis K.T."/>
            <person name="Eloe-Fadrosh E.A."/>
            <person name="Kyrpides N.C."/>
            <person name="Woyke T."/>
        </authorList>
    </citation>
    <scope>NUCLEOTIDE SEQUENCE</scope>
    <source>
        <strain evidence="2">GVMAG-S-1102113-126</strain>
    </source>
</reference>
<proteinExistence type="predicted"/>
<name>A0A6C0KEL7_9ZZZZ</name>